<reference evidence="1 2" key="1">
    <citation type="journal article" date="2015" name="Nature">
        <title>rRNA introns, odd ribosomes, and small enigmatic genomes across a large radiation of phyla.</title>
        <authorList>
            <person name="Brown C.T."/>
            <person name="Hug L.A."/>
            <person name="Thomas B.C."/>
            <person name="Sharon I."/>
            <person name="Castelle C.J."/>
            <person name="Singh A."/>
            <person name="Wilkins M.J."/>
            <person name="Williams K.H."/>
            <person name="Banfield J.F."/>
        </authorList>
    </citation>
    <scope>NUCLEOTIDE SEQUENCE [LARGE SCALE GENOMIC DNA]</scope>
</reference>
<protein>
    <submittedName>
        <fullName evidence="1">Uncharacterized protein</fullName>
    </submittedName>
</protein>
<gene>
    <name evidence="1" type="ORF">UY48_C0001G0055</name>
</gene>
<name>A0A0G1Z3R3_9BACT</name>
<dbReference type="AlphaFoldDB" id="A0A0G1Z3R3"/>
<evidence type="ECO:0000313" key="2">
    <source>
        <dbReference type="Proteomes" id="UP000034588"/>
    </source>
</evidence>
<dbReference type="Proteomes" id="UP000034588">
    <property type="component" value="Unassembled WGS sequence"/>
</dbReference>
<accession>A0A0G1Z3R3</accession>
<proteinExistence type="predicted"/>
<sequence>MKAIEIELMQTNYHVWLTFRDSVDVENKFTGRVYRDPTFSSLQRVAVELSKLPVRIRLDSGGTPILYFDRRID</sequence>
<dbReference type="EMBL" id="LCQD01000001">
    <property type="protein sequence ID" value="KKW13434.1"/>
    <property type="molecule type" value="Genomic_DNA"/>
</dbReference>
<comment type="caution">
    <text evidence="1">The sequence shown here is derived from an EMBL/GenBank/DDBJ whole genome shotgun (WGS) entry which is preliminary data.</text>
</comment>
<organism evidence="1 2">
    <name type="scientific">Candidatus Gottesmanbacteria bacterium GW2011_GWB1_49_7</name>
    <dbReference type="NCBI Taxonomy" id="1618448"/>
    <lineage>
        <taxon>Bacteria</taxon>
        <taxon>Candidatus Gottesmaniibacteriota</taxon>
    </lineage>
</organism>
<evidence type="ECO:0000313" key="1">
    <source>
        <dbReference type="EMBL" id="KKW13434.1"/>
    </source>
</evidence>